<dbReference type="Gene3D" id="3.60.40.10">
    <property type="entry name" value="PPM-type phosphatase domain"/>
    <property type="match status" value="1"/>
</dbReference>
<dbReference type="AlphaFoldDB" id="A0A5P9P8C9"/>
<dbReference type="SUPFAM" id="SSF81606">
    <property type="entry name" value="PP2C-like"/>
    <property type="match status" value="1"/>
</dbReference>
<organism evidence="1 2">
    <name type="scientific">Natronorubrum aibiense</name>
    <dbReference type="NCBI Taxonomy" id="348826"/>
    <lineage>
        <taxon>Archaea</taxon>
        <taxon>Methanobacteriati</taxon>
        <taxon>Methanobacteriota</taxon>
        <taxon>Stenosarchaea group</taxon>
        <taxon>Halobacteria</taxon>
        <taxon>Halobacteriales</taxon>
        <taxon>Natrialbaceae</taxon>
        <taxon>Natronorubrum</taxon>
    </lineage>
</organism>
<accession>A0A5P9P8C9</accession>
<reference evidence="1 2" key="1">
    <citation type="journal article" date="2007" name="Int. J. Syst. Evol. Microbiol.">
        <title>Natronorubrum sulfidifaciens sp. nov., an extremely haloalkaliphilic archaeon isolated from Aiding salt lake in Xin-Jiang, China.</title>
        <authorList>
            <person name="Cui H.L."/>
            <person name="Tohty D."/>
            <person name="Liu H.C."/>
            <person name="Liu S.J."/>
            <person name="Oren A."/>
            <person name="Zhou P.J."/>
        </authorList>
    </citation>
    <scope>NUCLEOTIDE SEQUENCE [LARGE SCALE GENOMIC DNA]</scope>
    <source>
        <strain evidence="1 2">7-3</strain>
        <plasmid evidence="1">unnamed1</plasmid>
    </source>
</reference>
<name>A0A5P9P8C9_9EURY</name>
<gene>
    <name evidence="1" type="ORF">GCU68_17675</name>
</gene>
<geneLocation type="plasmid" evidence="1 2">
    <name>unnamed1</name>
</geneLocation>
<protein>
    <recommendedName>
        <fullName evidence="3">PPM-type phosphatase domain-containing protein</fullName>
    </recommendedName>
</protein>
<keyword evidence="2" id="KW-1185">Reference proteome</keyword>
<dbReference type="Proteomes" id="UP000326170">
    <property type="component" value="Plasmid unnamed1"/>
</dbReference>
<evidence type="ECO:0000313" key="2">
    <source>
        <dbReference type="Proteomes" id="UP000326170"/>
    </source>
</evidence>
<dbReference type="GeneID" id="42302903"/>
<sequence>MARYTESIQGKQRDENEDYTCNYKLDDIFGSVVADGLGGHNAGHVASETAAKTFGKSFQQLNSDNLDEEVVRLSFEDAEDAVHQKMSEKPVMRGWVRLWSQQSSGTESLGWECW</sequence>
<keyword evidence="1" id="KW-0614">Plasmid</keyword>
<dbReference type="OrthoDB" id="198002at2157"/>
<dbReference type="RefSeq" id="WP_152943903.1">
    <property type="nucleotide sequence ID" value="NZ_CP045489.1"/>
</dbReference>
<dbReference type="KEGG" id="nas:GCU68_17675"/>
<dbReference type="InterPro" id="IPR036457">
    <property type="entry name" value="PPM-type-like_dom_sf"/>
</dbReference>
<evidence type="ECO:0000313" key="1">
    <source>
        <dbReference type="EMBL" id="QFU84383.1"/>
    </source>
</evidence>
<proteinExistence type="predicted"/>
<evidence type="ECO:0008006" key="3">
    <source>
        <dbReference type="Google" id="ProtNLM"/>
    </source>
</evidence>
<dbReference type="EMBL" id="CP045489">
    <property type="protein sequence ID" value="QFU84383.1"/>
    <property type="molecule type" value="Genomic_DNA"/>
</dbReference>